<feature type="region of interest" description="Disordered" evidence="1">
    <location>
        <begin position="77"/>
        <end position="97"/>
    </location>
</feature>
<dbReference type="PANTHER" id="PTHR20835">
    <property type="entry name" value="E3 UBIQUITIN-PROTEIN LIGASE PPP1R11-RELATED"/>
    <property type="match status" value="1"/>
</dbReference>
<evidence type="ECO:0008006" key="4">
    <source>
        <dbReference type="Google" id="ProtNLM"/>
    </source>
</evidence>
<keyword evidence="3" id="KW-1185">Reference proteome</keyword>
<dbReference type="GO" id="GO:0004865">
    <property type="term" value="F:protein serine/threonine phosphatase inhibitor activity"/>
    <property type="evidence" value="ECO:0007669"/>
    <property type="project" value="InterPro"/>
</dbReference>
<organism evidence="2 3">
    <name type="scientific">Chrysophaeum taylorii</name>
    <dbReference type="NCBI Taxonomy" id="2483200"/>
    <lineage>
        <taxon>Eukaryota</taxon>
        <taxon>Sar</taxon>
        <taxon>Stramenopiles</taxon>
        <taxon>Ochrophyta</taxon>
        <taxon>Pelagophyceae</taxon>
        <taxon>Pelagomonadales</taxon>
        <taxon>Pelagomonadaceae</taxon>
        <taxon>Chrysophaeum</taxon>
    </lineage>
</organism>
<dbReference type="InterPro" id="IPR011107">
    <property type="entry name" value="PPI_Ypi1"/>
</dbReference>
<dbReference type="Proteomes" id="UP001230188">
    <property type="component" value="Unassembled WGS sequence"/>
</dbReference>
<proteinExistence type="predicted"/>
<accession>A0AAD7UP85</accession>
<dbReference type="GO" id="GO:0008157">
    <property type="term" value="F:protein phosphatase 1 binding"/>
    <property type="evidence" value="ECO:0007669"/>
    <property type="project" value="TreeGrafter"/>
</dbReference>
<comment type="caution">
    <text evidence="2">The sequence shown here is derived from an EMBL/GenBank/DDBJ whole genome shotgun (WGS) entry which is preliminary data.</text>
</comment>
<name>A0AAD7UP85_9STRA</name>
<dbReference type="Pfam" id="PF07491">
    <property type="entry name" value="PPI_Ypi1"/>
    <property type="match status" value="1"/>
</dbReference>
<gene>
    <name evidence="2" type="ORF">CTAYLR_006187</name>
</gene>
<dbReference type="GO" id="GO:0005634">
    <property type="term" value="C:nucleus"/>
    <property type="evidence" value="ECO:0007669"/>
    <property type="project" value="TreeGrafter"/>
</dbReference>
<sequence>MESIETETAPSVAEPQRLVLRLRPRRHITFSADTVDNEHMKKRSSKRCCIYHKRREFGESSSESSSGSECECEEKEVAVAEPKTSAQDVPGAGWTRRGVIRPGAAAAASKPKVPDYQRFHA</sequence>
<dbReference type="AlphaFoldDB" id="A0AAD7UP85"/>
<evidence type="ECO:0000256" key="1">
    <source>
        <dbReference type="SAM" id="MobiDB-lite"/>
    </source>
</evidence>
<evidence type="ECO:0000313" key="2">
    <source>
        <dbReference type="EMBL" id="KAJ8612917.1"/>
    </source>
</evidence>
<dbReference type="PANTHER" id="PTHR20835:SF0">
    <property type="entry name" value="E3 UBIQUITIN-PROTEIN LIGASE PPP1R11"/>
    <property type="match status" value="1"/>
</dbReference>
<reference evidence="2" key="1">
    <citation type="submission" date="2023-01" db="EMBL/GenBank/DDBJ databases">
        <title>Metagenome sequencing of chrysophaentin producing Chrysophaeum taylorii.</title>
        <authorList>
            <person name="Davison J."/>
            <person name="Bewley C."/>
        </authorList>
    </citation>
    <scope>NUCLEOTIDE SEQUENCE</scope>
    <source>
        <strain evidence="2">NIES-1699</strain>
    </source>
</reference>
<evidence type="ECO:0000313" key="3">
    <source>
        <dbReference type="Proteomes" id="UP001230188"/>
    </source>
</evidence>
<dbReference type="EMBL" id="JAQMWT010000038">
    <property type="protein sequence ID" value="KAJ8612917.1"/>
    <property type="molecule type" value="Genomic_DNA"/>
</dbReference>
<protein>
    <recommendedName>
        <fullName evidence="4">Protein phosphatase 1 regulatory subunit 11</fullName>
    </recommendedName>
</protein>